<dbReference type="GO" id="GO:0005507">
    <property type="term" value="F:copper ion binding"/>
    <property type="evidence" value="ECO:0007669"/>
    <property type="project" value="InterPro"/>
</dbReference>
<feature type="transmembrane region" description="Helical" evidence="9">
    <location>
        <begin position="336"/>
        <end position="362"/>
    </location>
</feature>
<evidence type="ECO:0000256" key="10">
    <source>
        <dbReference type="SAM" id="SignalP"/>
    </source>
</evidence>
<dbReference type="InterPro" id="IPR006311">
    <property type="entry name" value="TAT_signal"/>
</dbReference>
<keyword evidence="2" id="KW-1003">Cell membrane</keyword>
<keyword evidence="8 9" id="KW-0472">Membrane</keyword>
<dbReference type="InterPro" id="IPR032694">
    <property type="entry name" value="CopC/D"/>
</dbReference>
<dbReference type="PANTHER" id="PTHR34820:SF4">
    <property type="entry name" value="INNER MEMBRANE PROTEIN YEBZ"/>
    <property type="match status" value="1"/>
</dbReference>
<evidence type="ECO:0000259" key="12">
    <source>
        <dbReference type="Pfam" id="PF05425"/>
    </source>
</evidence>
<feature type="domain" description="Copper resistance protein D" evidence="12">
    <location>
        <begin position="336"/>
        <end position="429"/>
    </location>
</feature>
<evidence type="ECO:0000256" key="1">
    <source>
        <dbReference type="ARBA" id="ARBA00004651"/>
    </source>
</evidence>
<keyword evidence="7" id="KW-0186">Copper</keyword>
<feature type="transmembrane region" description="Helical" evidence="9">
    <location>
        <begin position="374"/>
        <end position="394"/>
    </location>
</feature>
<evidence type="ECO:0000313" key="14">
    <source>
        <dbReference type="Proteomes" id="UP000653674"/>
    </source>
</evidence>
<gene>
    <name evidence="13" type="ORF">Pfl04_42390</name>
</gene>
<evidence type="ECO:0000256" key="9">
    <source>
        <dbReference type="SAM" id="Phobius"/>
    </source>
</evidence>
<feature type="transmembrane region" description="Helical" evidence="9">
    <location>
        <begin position="294"/>
        <end position="324"/>
    </location>
</feature>
<evidence type="ECO:0000313" key="13">
    <source>
        <dbReference type="EMBL" id="GIG75835.1"/>
    </source>
</evidence>
<keyword evidence="3 9" id="KW-0812">Transmembrane</keyword>
<dbReference type="InterPro" id="IPR008457">
    <property type="entry name" value="Cu-R_CopD_dom"/>
</dbReference>
<dbReference type="InterPro" id="IPR007348">
    <property type="entry name" value="CopC_dom"/>
</dbReference>
<reference evidence="13" key="1">
    <citation type="submission" date="2021-01" db="EMBL/GenBank/DDBJ databases">
        <title>Whole genome shotgun sequence of Planosporangium flavigriseum NBRC 105377.</title>
        <authorList>
            <person name="Komaki H."/>
            <person name="Tamura T."/>
        </authorList>
    </citation>
    <scope>NUCLEOTIDE SEQUENCE</scope>
    <source>
        <strain evidence="13">NBRC 105377</strain>
    </source>
</reference>
<evidence type="ECO:0000256" key="6">
    <source>
        <dbReference type="ARBA" id="ARBA00022989"/>
    </source>
</evidence>
<feature type="transmembrane region" description="Helical" evidence="9">
    <location>
        <begin position="267"/>
        <end position="288"/>
    </location>
</feature>
<sequence length="623" mass="63034">MTMRRFFYGWLAAVTAGALLPLAMTPTAASAHAYLARSTPGDGTVLDRAPQTLTLSFTERVELSATHVDIVDGDGRHYTPTSVALRQESTDGAALASGTEAAADVVVGLPKLPANMYHIMWSTLSSDDLHTTSGNLVIGVQRTVPAAARAAGPGGPVPLETALRGLGLVGLSVLLGGATLALLLAARTPDLRRWLLDVAASGGALALVSTPVQLLSQVYAGAGGVGRLLAREALSGRWLARELGLLALTVAVLRARTTLRSATVPRPGVLVLGCAGALAAAGGTALLGHQAGTALLLATVVHVLAAGAWAGSVVAAALALVPVLRSGPERGAQVAALLRTFAAIAVVAVVSLTISGLLLTGVQVATLDALLTTPYGLVLIAKIAAMVLAGLLGLRTARRLRGGQGAVPLRGLVTEATALVVALGLAGALASAGPARGPRFEASAGVKITPQVSGQVADLVDTVTVRPNLPGRNVVTITVADTRRPALAPIGGVSVVLRSPDGVQTVRPVTRAADGSWMLATDDIRTPGAWKISVTVLRNGLAPVTDVHDWGVAGAGTGPNALVSSAPLKPAVAALAAVLAVGSLAGAALWYRRRIRAPRARDRVCPPVTGAGFPVEPKEAVRT</sequence>
<dbReference type="Pfam" id="PF04234">
    <property type="entry name" value="CopC"/>
    <property type="match status" value="1"/>
</dbReference>
<dbReference type="GO" id="GO:0042597">
    <property type="term" value="C:periplasmic space"/>
    <property type="evidence" value="ECO:0007669"/>
    <property type="project" value="InterPro"/>
</dbReference>
<dbReference type="Proteomes" id="UP000653674">
    <property type="component" value="Unassembled WGS sequence"/>
</dbReference>
<protein>
    <recommendedName>
        <fullName evidence="15">Copper transport protein</fullName>
    </recommendedName>
</protein>
<dbReference type="SUPFAM" id="SSF81296">
    <property type="entry name" value="E set domains"/>
    <property type="match status" value="1"/>
</dbReference>
<dbReference type="RefSeq" id="WP_168079825.1">
    <property type="nucleotide sequence ID" value="NZ_BAAAQJ010000034.1"/>
</dbReference>
<evidence type="ECO:0008006" key="15">
    <source>
        <dbReference type="Google" id="ProtNLM"/>
    </source>
</evidence>
<organism evidence="13 14">
    <name type="scientific">Planosporangium flavigriseum</name>
    <dbReference type="NCBI Taxonomy" id="373681"/>
    <lineage>
        <taxon>Bacteria</taxon>
        <taxon>Bacillati</taxon>
        <taxon>Actinomycetota</taxon>
        <taxon>Actinomycetes</taxon>
        <taxon>Micromonosporales</taxon>
        <taxon>Micromonosporaceae</taxon>
        <taxon>Planosporangium</taxon>
    </lineage>
</organism>
<dbReference type="InterPro" id="IPR014756">
    <property type="entry name" value="Ig_E-set"/>
</dbReference>
<feature type="signal peptide" evidence="10">
    <location>
        <begin position="1"/>
        <end position="33"/>
    </location>
</feature>
<evidence type="ECO:0000256" key="4">
    <source>
        <dbReference type="ARBA" id="ARBA00022723"/>
    </source>
</evidence>
<comment type="subcellular location">
    <subcellularLocation>
        <location evidence="1">Cell membrane</location>
        <topology evidence="1">Multi-pass membrane protein</topology>
    </subcellularLocation>
</comment>
<dbReference type="GO" id="GO:0006825">
    <property type="term" value="P:copper ion transport"/>
    <property type="evidence" value="ECO:0007669"/>
    <property type="project" value="InterPro"/>
</dbReference>
<dbReference type="AlphaFoldDB" id="A0A8J3LYQ8"/>
<evidence type="ECO:0000256" key="2">
    <source>
        <dbReference type="ARBA" id="ARBA00022475"/>
    </source>
</evidence>
<evidence type="ECO:0000256" key="5">
    <source>
        <dbReference type="ARBA" id="ARBA00022729"/>
    </source>
</evidence>
<dbReference type="GO" id="GO:0046688">
    <property type="term" value="P:response to copper ion"/>
    <property type="evidence" value="ECO:0007669"/>
    <property type="project" value="InterPro"/>
</dbReference>
<proteinExistence type="predicted"/>
<name>A0A8J3LYQ8_9ACTN</name>
<keyword evidence="4" id="KW-0479">Metal-binding</keyword>
<accession>A0A8J3LYQ8</accession>
<feature type="chain" id="PRO_5038963152" description="Copper transport protein" evidence="10">
    <location>
        <begin position="34"/>
        <end position="623"/>
    </location>
</feature>
<dbReference type="Gene3D" id="2.60.40.1220">
    <property type="match status" value="1"/>
</dbReference>
<keyword evidence="5 10" id="KW-0732">Signal</keyword>
<evidence type="ECO:0000256" key="7">
    <source>
        <dbReference type="ARBA" id="ARBA00023008"/>
    </source>
</evidence>
<evidence type="ECO:0000256" key="3">
    <source>
        <dbReference type="ARBA" id="ARBA00022692"/>
    </source>
</evidence>
<dbReference type="PANTHER" id="PTHR34820">
    <property type="entry name" value="INNER MEMBRANE PROTEIN YEBZ"/>
    <property type="match status" value="1"/>
</dbReference>
<dbReference type="EMBL" id="BONU01000038">
    <property type="protein sequence ID" value="GIG75835.1"/>
    <property type="molecule type" value="Genomic_DNA"/>
</dbReference>
<dbReference type="GO" id="GO:0005886">
    <property type="term" value="C:plasma membrane"/>
    <property type="evidence" value="ECO:0007669"/>
    <property type="project" value="UniProtKB-SubCell"/>
</dbReference>
<comment type="caution">
    <text evidence="13">The sequence shown here is derived from an EMBL/GenBank/DDBJ whole genome shotgun (WGS) entry which is preliminary data.</text>
</comment>
<dbReference type="InterPro" id="IPR014755">
    <property type="entry name" value="Cu-Rt/internalin_Ig-like"/>
</dbReference>
<feature type="transmembrane region" description="Helical" evidence="9">
    <location>
        <begin position="406"/>
        <end position="430"/>
    </location>
</feature>
<dbReference type="PROSITE" id="PS51318">
    <property type="entry name" value="TAT"/>
    <property type="match status" value="1"/>
</dbReference>
<dbReference type="Pfam" id="PF05425">
    <property type="entry name" value="CopD"/>
    <property type="match status" value="1"/>
</dbReference>
<keyword evidence="14" id="KW-1185">Reference proteome</keyword>
<feature type="transmembrane region" description="Helical" evidence="9">
    <location>
        <begin position="166"/>
        <end position="186"/>
    </location>
</feature>
<keyword evidence="6 9" id="KW-1133">Transmembrane helix</keyword>
<feature type="transmembrane region" description="Helical" evidence="9">
    <location>
        <begin position="571"/>
        <end position="591"/>
    </location>
</feature>
<feature type="domain" description="CopC" evidence="11">
    <location>
        <begin position="32"/>
        <end position="136"/>
    </location>
</feature>
<evidence type="ECO:0000259" key="11">
    <source>
        <dbReference type="Pfam" id="PF04234"/>
    </source>
</evidence>
<evidence type="ECO:0000256" key="8">
    <source>
        <dbReference type="ARBA" id="ARBA00023136"/>
    </source>
</evidence>